<accession>A0A645HLV8</accession>
<sequence>MSVIIIQNLFHIVQILFQVVDVIRAVNDGIADGLGNFRLSSAGHRAGLMAEGSPGFRYDQFPHGRFRMLFQINFLSVRKHIVKVRQ</sequence>
<dbReference type="AlphaFoldDB" id="A0A645HLV8"/>
<gene>
    <name evidence="1" type="ORF">SDC9_187300</name>
</gene>
<organism evidence="1">
    <name type="scientific">bioreactor metagenome</name>
    <dbReference type="NCBI Taxonomy" id="1076179"/>
    <lineage>
        <taxon>unclassified sequences</taxon>
        <taxon>metagenomes</taxon>
        <taxon>ecological metagenomes</taxon>
    </lineage>
</organism>
<reference evidence="1" key="1">
    <citation type="submission" date="2019-08" db="EMBL/GenBank/DDBJ databases">
        <authorList>
            <person name="Kucharzyk K."/>
            <person name="Murdoch R.W."/>
            <person name="Higgins S."/>
            <person name="Loffler F."/>
        </authorList>
    </citation>
    <scope>NUCLEOTIDE SEQUENCE</scope>
</reference>
<dbReference type="EMBL" id="VSSQ01095783">
    <property type="protein sequence ID" value="MPN39770.1"/>
    <property type="molecule type" value="Genomic_DNA"/>
</dbReference>
<proteinExistence type="predicted"/>
<evidence type="ECO:0000313" key="1">
    <source>
        <dbReference type="EMBL" id="MPN39770.1"/>
    </source>
</evidence>
<comment type="caution">
    <text evidence="1">The sequence shown here is derived from an EMBL/GenBank/DDBJ whole genome shotgun (WGS) entry which is preliminary data.</text>
</comment>
<protein>
    <submittedName>
        <fullName evidence="1">Uncharacterized protein</fullName>
    </submittedName>
</protein>
<name>A0A645HLV8_9ZZZZ</name>